<feature type="compositionally biased region" description="Pro residues" evidence="11">
    <location>
        <begin position="742"/>
        <end position="755"/>
    </location>
</feature>
<evidence type="ECO:0000313" key="14">
    <source>
        <dbReference type="EMBL" id="GBM92085.1"/>
    </source>
</evidence>
<feature type="region of interest" description="Disordered" evidence="11">
    <location>
        <begin position="734"/>
        <end position="758"/>
    </location>
</feature>
<dbReference type="SUPFAM" id="SSF103657">
    <property type="entry name" value="BAR/IMD domain-like"/>
    <property type="match status" value="1"/>
</dbReference>
<dbReference type="Gene3D" id="2.30.30.40">
    <property type="entry name" value="SH3 Domains"/>
    <property type="match status" value="2"/>
</dbReference>
<dbReference type="SMART" id="SM00326">
    <property type="entry name" value="SH3"/>
    <property type="match status" value="2"/>
</dbReference>
<dbReference type="PROSITE" id="PS50002">
    <property type="entry name" value="SH3"/>
    <property type="match status" value="2"/>
</dbReference>
<dbReference type="EMBL" id="BGPR01003761">
    <property type="protein sequence ID" value="GBM92085.1"/>
    <property type="molecule type" value="Genomic_DNA"/>
</dbReference>
<dbReference type="PROSITE" id="PS51741">
    <property type="entry name" value="F_BAR"/>
    <property type="match status" value="1"/>
</dbReference>
<dbReference type="SUPFAM" id="SSF50044">
    <property type="entry name" value="SH3-domain"/>
    <property type="match status" value="2"/>
</dbReference>
<evidence type="ECO:0000256" key="2">
    <source>
        <dbReference type="ARBA" id="ARBA00022443"/>
    </source>
</evidence>
<evidence type="ECO:0000256" key="1">
    <source>
        <dbReference type="ARBA" id="ARBA00004316"/>
    </source>
</evidence>
<dbReference type="AlphaFoldDB" id="A0A4Y2JQL3"/>
<keyword evidence="7" id="KW-0966">Cell projection</keyword>
<feature type="domain" description="SH3" evidence="12">
    <location>
        <begin position="543"/>
        <end position="604"/>
    </location>
</feature>
<feature type="compositionally biased region" description="Polar residues" evidence="11">
    <location>
        <begin position="1016"/>
        <end position="1041"/>
    </location>
</feature>
<dbReference type="PRINTS" id="PR00452">
    <property type="entry name" value="SH3DOMAIN"/>
</dbReference>
<keyword evidence="2 8" id="KW-0728">SH3 domain</keyword>
<dbReference type="GO" id="GO:0051130">
    <property type="term" value="P:positive regulation of cellular component organization"/>
    <property type="evidence" value="ECO:0007669"/>
    <property type="project" value="UniProtKB-ARBA"/>
</dbReference>
<keyword evidence="3" id="KW-0597">Phosphoprotein</keyword>
<evidence type="ECO:0000256" key="8">
    <source>
        <dbReference type="PROSITE-ProRule" id="PRU00192"/>
    </source>
</evidence>
<name>A0A4Y2JQL3_ARAVE</name>
<dbReference type="Pfam" id="PF00611">
    <property type="entry name" value="FCH"/>
    <property type="match status" value="1"/>
</dbReference>
<gene>
    <name evidence="14" type="primary">Fchsd2_1</name>
    <name evidence="14" type="ORF">AVEN_79686_1</name>
</gene>
<feature type="compositionally biased region" description="Polar residues" evidence="11">
    <location>
        <begin position="803"/>
        <end position="817"/>
    </location>
</feature>
<keyword evidence="15" id="KW-1185">Reference proteome</keyword>
<feature type="compositionally biased region" description="Basic and acidic residues" evidence="11">
    <location>
        <begin position="902"/>
        <end position="927"/>
    </location>
</feature>
<dbReference type="GO" id="GO:0042995">
    <property type="term" value="C:cell projection"/>
    <property type="evidence" value="ECO:0007669"/>
    <property type="project" value="UniProtKB-SubCell"/>
</dbReference>
<keyword evidence="4" id="KW-0677">Repeat</keyword>
<accession>A0A4Y2JQL3</accession>
<dbReference type="InterPro" id="IPR031160">
    <property type="entry name" value="F_BAR_dom"/>
</dbReference>
<protein>
    <submittedName>
        <fullName evidence="14">F-BAR and double SH3 domains protein 2</fullName>
    </submittedName>
</protein>
<feature type="coiled-coil region" evidence="10">
    <location>
        <begin position="380"/>
        <end position="414"/>
    </location>
</feature>
<feature type="domain" description="F-BAR" evidence="13">
    <location>
        <begin position="12"/>
        <end position="293"/>
    </location>
</feature>
<feature type="region of interest" description="Disordered" evidence="11">
    <location>
        <begin position="801"/>
        <end position="1041"/>
    </location>
</feature>
<dbReference type="GO" id="GO:0031594">
    <property type="term" value="C:neuromuscular junction"/>
    <property type="evidence" value="ECO:0007669"/>
    <property type="project" value="TreeGrafter"/>
</dbReference>
<dbReference type="Pfam" id="PF00018">
    <property type="entry name" value="SH3_1"/>
    <property type="match status" value="1"/>
</dbReference>
<evidence type="ECO:0000256" key="4">
    <source>
        <dbReference type="ARBA" id="ARBA00022737"/>
    </source>
</evidence>
<reference evidence="14 15" key="1">
    <citation type="journal article" date="2019" name="Sci. Rep.">
        <title>Orb-weaving spider Araneus ventricosus genome elucidates the spidroin gene catalogue.</title>
        <authorList>
            <person name="Kono N."/>
            <person name="Nakamura H."/>
            <person name="Ohtoshi R."/>
            <person name="Moran D.A.P."/>
            <person name="Shinohara A."/>
            <person name="Yoshida Y."/>
            <person name="Fujiwara M."/>
            <person name="Mori M."/>
            <person name="Tomita M."/>
            <person name="Arakawa K."/>
        </authorList>
    </citation>
    <scope>NUCLEOTIDE SEQUENCE [LARGE SCALE GENOMIC DNA]</scope>
</reference>
<evidence type="ECO:0000256" key="6">
    <source>
        <dbReference type="ARBA" id="ARBA00023121"/>
    </source>
</evidence>
<dbReference type="InterPro" id="IPR001452">
    <property type="entry name" value="SH3_domain"/>
</dbReference>
<feature type="region of interest" description="Disordered" evidence="11">
    <location>
        <begin position="629"/>
        <end position="666"/>
    </location>
</feature>
<dbReference type="InterPro" id="IPR035460">
    <property type="entry name" value="FCHSD_SH3_1"/>
</dbReference>
<dbReference type="Gene3D" id="1.20.1270.60">
    <property type="entry name" value="Arfaptin homology (AH) domain/BAR domain"/>
    <property type="match status" value="1"/>
</dbReference>
<dbReference type="FunFam" id="1.20.1270.60:FF:000039">
    <property type="entry name" value="FCH and double SH3 domains protein"/>
    <property type="match status" value="1"/>
</dbReference>
<dbReference type="GO" id="GO:0030833">
    <property type="term" value="P:regulation of actin filament polymerization"/>
    <property type="evidence" value="ECO:0007669"/>
    <property type="project" value="TreeGrafter"/>
</dbReference>
<dbReference type="GO" id="GO:0055037">
    <property type="term" value="C:recycling endosome"/>
    <property type="evidence" value="ECO:0007669"/>
    <property type="project" value="TreeGrafter"/>
</dbReference>
<feature type="compositionally biased region" description="Low complexity" evidence="11">
    <location>
        <begin position="428"/>
        <end position="458"/>
    </location>
</feature>
<dbReference type="GO" id="GO:0008289">
    <property type="term" value="F:lipid binding"/>
    <property type="evidence" value="ECO:0007669"/>
    <property type="project" value="UniProtKB-KW"/>
</dbReference>
<dbReference type="SMART" id="SM00055">
    <property type="entry name" value="FCH"/>
    <property type="match status" value="1"/>
</dbReference>
<sequence length="1041" mass="115153">MSIKVQPPPRKGKVTTALKNIHNEQLVKIQMKHQQDSDFLDDIRNFSKMRAVIEKDYAQALLKLATTHLQKKGPSGPEMKPKDGDSHNTVYGVWKTLLDETEKIAKARLAATEVYQQQVSEGAKSLRLYKLQCAKKCFENVKKMHEEIQTCVTEIDKSKKLYFEEEHMAHEAREKAHDADEKLKRKKGRIFQSISSLQKNSAKFSFRREACDIQATKARNDYVLALIAANAHQNKFYENDLPELVQYLDCDMYDKVKEYILLIAHTELLTCAACQSSFNIVQEQANTASKQYTMECFFRDNPVLSQTILYEFEPCDNDQINKLSVEHNAALCLSKEAKRWISCVAKEVRVIRDSKEELKKLLAQIGDKPDTLQSDQIGPQAELEARIDELRQIIRKSETSKKKAEARLEAMKEAGVNVEDWVKTSDTESVSASESPAEVFSRSGTVTSRSSRQSYQSSEVFEGSVEVNDAAFYDSDTTEPTSAPPDSAPEASYMPDLTSAVDVVAAVQEAWDAAAETEEIEEPEPVPVQEPMPLVNGEVTPQPPGQRCVALFSYEATNSDELSFVEQEELELINEGDGDGWVMARNYRGEEGYIPQNYVEIVEPQAAESSSRPPLTSFSSVDYTVPSEDKEAGIDVDSQPPPDEIETVPPPSELATTEIQRPTELPSTERISVCQAIYDYEATCDEELSFFEGQIIKILRKNVCDVDDGWWEGEIDGQMGLFPSLVVEELKENGEPITPETPLSPPEAPPPPAFTPPEAQLIIPPAAVILTQPTPEMEHPEEAQPQAVILNMDEDFHNELNKKQQSQHQEQFSASDTESSEHDTAAADNPVSYAPLVSSPDSPTKTVADSVKETSPAEGETKEEINSEITSPSAGTDECPTVVITSITGGDTPVSDEDMEIKEETAAPEKSETKRESTAPEKSDTKQEAVAAPAAEANPDAFECTFYDDFGSKPPPEAVQAAKSQTAKEAEANPDAFECTFSDDFGSKPPPEAMQAAKSQTAREAEPIKMEVNGSDKGQSFQSDGNQDFFSGVTESSETTG</sequence>
<dbReference type="PANTHER" id="PTHR15735">
    <property type="entry name" value="FCH AND DOUBLE SH3 DOMAINS PROTEIN"/>
    <property type="match status" value="1"/>
</dbReference>
<dbReference type="Proteomes" id="UP000499080">
    <property type="component" value="Unassembled WGS sequence"/>
</dbReference>
<dbReference type="InterPro" id="IPR001060">
    <property type="entry name" value="FCH_dom"/>
</dbReference>
<feature type="region of interest" description="Disordered" evidence="11">
    <location>
        <begin position="425"/>
        <end position="461"/>
    </location>
</feature>
<comment type="caution">
    <text evidence="14">The sequence shown here is derived from an EMBL/GenBank/DDBJ whole genome shotgun (WGS) entry which is preliminary data.</text>
</comment>
<dbReference type="PANTHER" id="PTHR15735:SF21">
    <property type="entry name" value="PROTEIN NERVOUS WRECK"/>
    <property type="match status" value="1"/>
</dbReference>
<dbReference type="CDD" id="cd11761">
    <property type="entry name" value="SH3_FCHSD_1"/>
    <property type="match status" value="1"/>
</dbReference>
<dbReference type="GO" id="GO:0007274">
    <property type="term" value="P:neuromuscular synaptic transmission"/>
    <property type="evidence" value="ECO:0007669"/>
    <property type="project" value="TreeGrafter"/>
</dbReference>
<proteinExistence type="predicted"/>
<dbReference type="OrthoDB" id="10065861at2759"/>
<evidence type="ECO:0000256" key="9">
    <source>
        <dbReference type="PROSITE-ProRule" id="PRU01077"/>
    </source>
</evidence>
<organism evidence="14 15">
    <name type="scientific">Araneus ventricosus</name>
    <name type="common">Orbweaver spider</name>
    <name type="synonym">Epeira ventricosa</name>
    <dbReference type="NCBI Taxonomy" id="182803"/>
    <lineage>
        <taxon>Eukaryota</taxon>
        <taxon>Metazoa</taxon>
        <taxon>Ecdysozoa</taxon>
        <taxon>Arthropoda</taxon>
        <taxon>Chelicerata</taxon>
        <taxon>Arachnida</taxon>
        <taxon>Araneae</taxon>
        <taxon>Araneomorphae</taxon>
        <taxon>Entelegynae</taxon>
        <taxon>Araneoidea</taxon>
        <taxon>Araneidae</taxon>
        <taxon>Araneus</taxon>
    </lineage>
</organism>
<feature type="compositionally biased region" description="Polar residues" evidence="11">
    <location>
        <begin position="654"/>
        <end position="666"/>
    </location>
</feature>
<dbReference type="InterPro" id="IPR036028">
    <property type="entry name" value="SH3-like_dom_sf"/>
</dbReference>
<dbReference type="FunFam" id="2.30.30.40:FF:000033">
    <property type="entry name" value="FCH and double SH3 domains protein 2"/>
    <property type="match status" value="1"/>
</dbReference>
<evidence type="ECO:0000259" key="13">
    <source>
        <dbReference type="PROSITE" id="PS51741"/>
    </source>
</evidence>
<evidence type="ECO:0000313" key="15">
    <source>
        <dbReference type="Proteomes" id="UP000499080"/>
    </source>
</evidence>
<evidence type="ECO:0000259" key="12">
    <source>
        <dbReference type="PROSITE" id="PS50002"/>
    </source>
</evidence>
<comment type="subcellular location">
    <subcellularLocation>
        <location evidence="1">Cell projection</location>
    </subcellularLocation>
</comment>
<feature type="domain" description="SH3" evidence="12">
    <location>
        <begin position="669"/>
        <end position="732"/>
    </location>
</feature>
<dbReference type="InterPro" id="IPR027267">
    <property type="entry name" value="AH/BAR_dom_sf"/>
</dbReference>
<dbReference type="Pfam" id="PF14604">
    <property type="entry name" value="SH3_9"/>
    <property type="match status" value="1"/>
</dbReference>
<evidence type="ECO:0000256" key="7">
    <source>
        <dbReference type="ARBA" id="ARBA00023273"/>
    </source>
</evidence>
<keyword evidence="5 9" id="KW-0175">Coiled coil</keyword>
<evidence type="ECO:0000256" key="10">
    <source>
        <dbReference type="SAM" id="Coils"/>
    </source>
</evidence>
<feature type="compositionally biased region" description="Low complexity" evidence="11">
    <location>
        <begin position="928"/>
        <end position="941"/>
    </location>
</feature>
<evidence type="ECO:0000256" key="3">
    <source>
        <dbReference type="ARBA" id="ARBA00022553"/>
    </source>
</evidence>
<keyword evidence="6" id="KW-0446">Lipid-binding</keyword>
<evidence type="ECO:0000256" key="11">
    <source>
        <dbReference type="SAM" id="MobiDB-lite"/>
    </source>
</evidence>
<feature type="region of interest" description="Disordered" evidence="11">
    <location>
        <begin position="474"/>
        <end position="493"/>
    </location>
</feature>
<evidence type="ECO:0000256" key="5">
    <source>
        <dbReference type="ARBA" id="ARBA00023054"/>
    </source>
</evidence>